<gene>
    <name evidence="2" type="ORF">DRV84_02170</name>
</gene>
<dbReference type="Proteomes" id="UP000257131">
    <property type="component" value="Unassembled WGS sequence"/>
</dbReference>
<dbReference type="EMBL" id="QOHR01000002">
    <property type="protein sequence ID" value="REC58636.1"/>
    <property type="molecule type" value="Genomic_DNA"/>
</dbReference>
<proteinExistence type="predicted"/>
<protein>
    <recommendedName>
        <fullName evidence="4">PH domain-containing protein</fullName>
    </recommendedName>
</protein>
<keyword evidence="1" id="KW-1133">Transmembrane helix</keyword>
<keyword evidence="1" id="KW-0812">Transmembrane</keyword>
<evidence type="ECO:0000313" key="3">
    <source>
        <dbReference type="Proteomes" id="UP000257131"/>
    </source>
</evidence>
<evidence type="ECO:0000256" key="1">
    <source>
        <dbReference type="SAM" id="Phobius"/>
    </source>
</evidence>
<dbReference type="AlphaFoldDB" id="A0A3D9BZ19"/>
<keyword evidence="1" id="KW-0472">Membrane</keyword>
<name>A0A3D9BZ19_9RHOB</name>
<accession>A0A3D9BZ19</accession>
<evidence type="ECO:0008006" key="4">
    <source>
        <dbReference type="Google" id="ProtNLM"/>
    </source>
</evidence>
<sequence length="117" mass="13249">MGAAVLVLDAAFWVMAVPALFTLPAVWDLVSDRRAGLALDDDRIRWHAGRAEGEVAFARIDRVRFDTRLDLTVKVTLVLHSGRKIRLPQESLPPWRRLEAALAARGLRTERHHFALF</sequence>
<comment type="caution">
    <text evidence="2">The sequence shown here is derived from an EMBL/GenBank/DDBJ whole genome shotgun (WGS) entry which is preliminary data.</text>
</comment>
<evidence type="ECO:0000313" key="2">
    <source>
        <dbReference type="EMBL" id="REC58636.1"/>
    </source>
</evidence>
<keyword evidence="3" id="KW-1185">Reference proteome</keyword>
<feature type="transmembrane region" description="Helical" evidence="1">
    <location>
        <begin position="6"/>
        <end position="27"/>
    </location>
</feature>
<dbReference type="OrthoDB" id="7867097at2"/>
<organism evidence="2 3">
    <name type="scientific">Rhodosalinus sediminis</name>
    <dbReference type="NCBI Taxonomy" id="1940533"/>
    <lineage>
        <taxon>Bacteria</taxon>
        <taxon>Pseudomonadati</taxon>
        <taxon>Pseudomonadota</taxon>
        <taxon>Alphaproteobacteria</taxon>
        <taxon>Rhodobacterales</taxon>
        <taxon>Paracoccaceae</taxon>
        <taxon>Rhodosalinus</taxon>
    </lineage>
</organism>
<reference evidence="2 3" key="1">
    <citation type="journal article" date="2017" name="Int. J. Syst. Evol. Microbiol.">
        <title>Rhodosalinus sediminis gen. nov., sp. nov., isolated from marine saltern.</title>
        <authorList>
            <person name="Guo L.Y."/>
            <person name="Ling S.K."/>
            <person name="Li C.M."/>
            <person name="Chen G.J."/>
            <person name="Du Z.J."/>
        </authorList>
    </citation>
    <scope>NUCLEOTIDE SEQUENCE [LARGE SCALE GENOMIC DNA]</scope>
    <source>
        <strain evidence="2 3">WDN1C137</strain>
    </source>
</reference>